<proteinExistence type="predicted"/>
<accession>A0A1Q9E3Q7</accession>
<evidence type="ECO:0000256" key="1">
    <source>
        <dbReference type="SAM" id="MobiDB-lite"/>
    </source>
</evidence>
<dbReference type="Proteomes" id="UP000186817">
    <property type="component" value="Unassembled WGS sequence"/>
</dbReference>
<protein>
    <submittedName>
        <fullName evidence="2">Uncharacterized protein</fullName>
    </submittedName>
</protein>
<evidence type="ECO:0000313" key="2">
    <source>
        <dbReference type="EMBL" id="OLQ02057.1"/>
    </source>
</evidence>
<sequence>MAVLQAMPRLERHYVFRLTVDDDDDDDGPLDTKDDSADDHGEEDDLDCLHQDGLVRIFNLLVGASAPEVLLKGHEARVVAPTNTWPELAGRKKGRKDGRMDVLLGGRAGRIVPLRSATFVDELGTLDVFLWAQCRDAGWKLVAVMPYGV</sequence>
<keyword evidence="3" id="KW-1185">Reference proteome</keyword>
<dbReference type="EMBL" id="LSRX01000274">
    <property type="protein sequence ID" value="OLQ02057.1"/>
    <property type="molecule type" value="Genomic_DNA"/>
</dbReference>
<feature type="compositionally biased region" description="Basic and acidic residues" evidence="1">
    <location>
        <begin position="30"/>
        <end position="39"/>
    </location>
</feature>
<dbReference type="AlphaFoldDB" id="A0A1Q9E3Q7"/>
<reference evidence="2 3" key="1">
    <citation type="submission" date="2016-02" db="EMBL/GenBank/DDBJ databases">
        <title>Genome analysis of coral dinoflagellate symbionts highlights evolutionary adaptations to a symbiotic lifestyle.</title>
        <authorList>
            <person name="Aranda M."/>
            <person name="Li Y."/>
            <person name="Liew Y.J."/>
            <person name="Baumgarten S."/>
            <person name="Simakov O."/>
            <person name="Wilson M."/>
            <person name="Piel J."/>
            <person name="Ashoor H."/>
            <person name="Bougouffa S."/>
            <person name="Bajic V.B."/>
            <person name="Ryu T."/>
            <person name="Ravasi T."/>
            <person name="Bayer T."/>
            <person name="Micklem G."/>
            <person name="Kim H."/>
            <person name="Bhak J."/>
            <person name="Lajeunesse T.C."/>
            <person name="Voolstra C.R."/>
        </authorList>
    </citation>
    <scope>NUCLEOTIDE SEQUENCE [LARGE SCALE GENOMIC DNA]</scope>
    <source>
        <strain evidence="2 3">CCMP2467</strain>
    </source>
</reference>
<comment type="caution">
    <text evidence="2">The sequence shown here is derived from an EMBL/GenBank/DDBJ whole genome shotgun (WGS) entry which is preliminary data.</text>
</comment>
<feature type="region of interest" description="Disordered" evidence="1">
    <location>
        <begin position="25"/>
        <end position="44"/>
    </location>
</feature>
<name>A0A1Q9E3Q7_SYMMI</name>
<evidence type="ECO:0000313" key="3">
    <source>
        <dbReference type="Proteomes" id="UP000186817"/>
    </source>
</evidence>
<gene>
    <name evidence="2" type="ORF">AK812_SmicGene15162</name>
</gene>
<organism evidence="2 3">
    <name type="scientific">Symbiodinium microadriaticum</name>
    <name type="common">Dinoflagellate</name>
    <name type="synonym">Zooxanthella microadriatica</name>
    <dbReference type="NCBI Taxonomy" id="2951"/>
    <lineage>
        <taxon>Eukaryota</taxon>
        <taxon>Sar</taxon>
        <taxon>Alveolata</taxon>
        <taxon>Dinophyceae</taxon>
        <taxon>Suessiales</taxon>
        <taxon>Symbiodiniaceae</taxon>
        <taxon>Symbiodinium</taxon>
    </lineage>
</organism>